<protein>
    <submittedName>
        <fullName evidence="2">Glutathione-dependent reductase</fullName>
    </submittedName>
</protein>
<dbReference type="SFLD" id="SFLDS00019">
    <property type="entry name" value="Glutathione_Transferase_(cytos"/>
    <property type="match status" value="1"/>
</dbReference>
<keyword evidence="3" id="KW-1185">Reference proteome</keyword>
<dbReference type="SUPFAM" id="SSF52833">
    <property type="entry name" value="Thioredoxin-like"/>
    <property type="match status" value="1"/>
</dbReference>
<evidence type="ECO:0000313" key="3">
    <source>
        <dbReference type="Proteomes" id="UP000677515"/>
    </source>
</evidence>
<name>A0ABM7N7B2_ERWRD</name>
<dbReference type="Gene3D" id="1.20.1050.10">
    <property type="match status" value="1"/>
</dbReference>
<dbReference type="PROSITE" id="PS50405">
    <property type="entry name" value="GST_CTER"/>
    <property type="match status" value="1"/>
</dbReference>
<dbReference type="Pfam" id="PF13409">
    <property type="entry name" value="GST_N_2"/>
    <property type="match status" value="1"/>
</dbReference>
<dbReference type="Pfam" id="PF13410">
    <property type="entry name" value="GST_C_2"/>
    <property type="match status" value="1"/>
</dbReference>
<proteinExistence type="predicted"/>
<accession>A0ABM7N7B2</accession>
<feature type="domain" description="GST C-terminal" evidence="1">
    <location>
        <begin position="148"/>
        <end position="282"/>
    </location>
</feature>
<organism evidence="2 3">
    <name type="scientific">Erwinia rhapontici</name>
    <name type="common">Pectobacterium rhapontici</name>
    <dbReference type="NCBI Taxonomy" id="55212"/>
    <lineage>
        <taxon>Bacteria</taxon>
        <taxon>Pseudomonadati</taxon>
        <taxon>Pseudomonadota</taxon>
        <taxon>Gammaproteobacteria</taxon>
        <taxon>Enterobacterales</taxon>
        <taxon>Erwiniaceae</taxon>
        <taxon>Erwinia</taxon>
    </lineage>
</organism>
<dbReference type="SFLD" id="SFLDG01206">
    <property type="entry name" value="Xi.1"/>
    <property type="match status" value="1"/>
</dbReference>
<dbReference type="EMBL" id="AP024330">
    <property type="protein sequence ID" value="BCQ37376.1"/>
    <property type="molecule type" value="Genomic_DNA"/>
</dbReference>
<evidence type="ECO:0000313" key="2">
    <source>
        <dbReference type="EMBL" id="BCQ37376.1"/>
    </source>
</evidence>
<dbReference type="PANTHER" id="PTHR32419">
    <property type="entry name" value="GLUTATHIONYL-HYDROQUINONE REDUCTASE"/>
    <property type="match status" value="1"/>
</dbReference>
<keyword evidence="2" id="KW-0614">Plasmid</keyword>
<gene>
    <name evidence="2" type="ORF">ERHA53_47190</name>
</gene>
<sequence>MAILENGTWYPDKNASELLNVDSLEHSFVPEVSRYHLYVSRACPFAHRPWLVISVLGLGHAISVSSVAARRYDRGWEFDADDRDIVGGNQRLADIYLHSKADYSGPVTVPVMFDLHERKIVSTDSASVALKLATEWLPLAATPLDLVPEGSRQDINSLNTWLHASVNRKFYQVGFAQQQDEYEQASRELFTALGELENILAAQPFLLGESLTLSDLFLLPSLLRFEAVYAIHFKANSKSLTQLPNLYSYMLRMLEVPGVRETIDMEHSKLHYYFSHRHINPTGIVPAGPVLTWLKHQ</sequence>
<dbReference type="InterPro" id="IPR036249">
    <property type="entry name" value="Thioredoxin-like_sf"/>
</dbReference>
<dbReference type="CDD" id="cd03190">
    <property type="entry name" value="GST_C_Omega_like"/>
    <property type="match status" value="1"/>
</dbReference>
<dbReference type="PIRSF" id="PIRSF015753">
    <property type="entry name" value="GST"/>
    <property type="match status" value="1"/>
</dbReference>
<dbReference type="InterPro" id="IPR047047">
    <property type="entry name" value="GST_Omega-like_C"/>
</dbReference>
<dbReference type="Gene3D" id="3.40.30.10">
    <property type="entry name" value="Glutaredoxin"/>
    <property type="match status" value="1"/>
</dbReference>
<dbReference type="InterPro" id="IPR004045">
    <property type="entry name" value="Glutathione_S-Trfase_N"/>
</dbReference>
<dbReference type="InterPro" id="IPR036282">
    <property type="entry name" value="Glutathione-S-Trfase_C_sf"/>
</dbReference>
<dbReference type="Proteomes" id="UP000677515">
    <property type="component" value="Plasmid pERA53"/>
</dbReference>
<dbReference type="PANTHER" id="PTHR32419:SF6">
    <property type="entry name" value="GLUTATHIONE S-TRANSFERASE OMEGA-LIKE 1-RELATED"/>
    <property type="match status" value="1"/>
</dbReference>
<dbReference type="InterPro" id="IPR016639">
    <property type="entry name" value="GST_Omega/GSH"/>
</dbReference>
<geneLocation type="plasmid" evidence="2 3">
    <name>pERA53</name>
</geneLocation>
<dbReference type="SFLD" id="SFLDG01148">
    <property type="entry name" value="Xi_(cytGST)"/>
    <property type="match status" value="1"/>
</dbReference>
<dbReference type="InterPro" id="IPR010987">
    <property type="entry name" value="Glutathione-S-Trfase_C-like"/>
</dbReference>
<evidence type="ECO:0000259" key="1">
    <source>
        <dbReference type="PROSITE" id="PS50405"/>
    </source>
</evidence>
<dbReference type="RefSeq" id="WP_171149722.1">
    <property type="nucleotide sequence ID" value="NZ_AP024330.1"/>
</dbReference>
<dbReference type="InterPro" id="IPR040079">
    <property type="entry name" value="Glutathione_S-Trfase"/>
</dbReference>
<dbReference type="SUPFAM" id="SSF47616">
    <property type="entry name" value="GST C-terminal domain-like"/>
    <property type="match status" value="1"/>
</dbReference>
<reference evidence="2 3" key="1">
    <citation type="submission" date="2021-01" db="EMBL/GenBank/DDBJ databases">
        <title>Complete genome sequence of Erwinia rhapontici MAFF 311153.</title>
        <authorList>
            <person name="Morohoshi T."/>
            <person name="Someya N."/>
        </authorList>
    </citation>
    <scope>NUCLEOTIDE SEQUENCE [LARGE SCALE GENOMIC DNA]</scope>
    <source>
        <strain evidence="2 3">MAFF 311153</strain>
        <plasmid evidence="2 3">pERA53</plasmid>
    </source>
</reference>